<dbReference type="PANTHER" id="PTHR48090:SF8">
    <property type="entry name" value="GLYCOSYLTRANSFERASE CSBB-RELATED"/>
    <property type="match status" value="1"/>
</dbReference>
<keyword evidence="3" id="KW-0808">Transferase</keyword>
<dbReference type="SUPFAM" id="SSF53448">
    <property type="entry name" value="Nucleotide-diphospho-sugar transferases"/>
    <property type="match status" value="1"/>
</dbReference>
<evidence type="ECO:0000313" key="4">
    <source>
        <dbReference type="Proteomes" id="UP000064939"/>
    </source>
</evidence>
<dbReference type="GO" id="GO:0016740">
    <property type="term" value="F:transferase activity"/>
    <property type="evidence" value="ECO:0007669"/>
    <property type="project" value="UniProtKB-KW"/>
</dbReference>
<dbReference type="GO" id="GO:0005886">
    <property type="term" value="C:plasma membrane"/>
    <property type="evidence" value="ECO:0007669"/>
    <property type="project" value="TreeGrafter"/>
</dbReference>
<dbReference type="EMBL" id="CP012808">
    <property type="protein sequence ID" value="ALH96642.1"/>
    <property type="molecule type" value="Genomic_DNA"/>
</dbReference>
<dbReference type="STRING" id="1324350.AOY20_01395"/>
<sequence length="323" mass="36795">MNIEIDEVIQLSIILPAYNDAKNVDVILPKLYSFLESRADCSEVILVDDGSKDNLYDVFAKQSQLTPKNVTLNLVQLSRNFGKEAALSAGLEEASGQLVAMMDSDGQHPISVLDEMLNVIEHSPVDMVAAVQETRAYESIFLKLYKNIFYRFMQDSQRYQLEPHAGDFRVMKRKVVDALLNLPERQRFMKGLYSWVGFKALYVPFQAEQRIEGKSSFNFSHLFELALIAITSFSVKPLRWISRMGFLVSIMAILYGLFIIADTIFFGRDLEGWPTLAVGIMFSAGLQLICLGVIGEYIGRIYDEVKQRPLYIVDKKWDSKKQD</sequence>
<feature type="domain" description="Glycosyltransferase 2-like" evidence="2">
    <location>
        <begin position="12"/>
        <end position="179"/>
    </location>
</feature>
<keyword evidence="1" id="KW-1133">Transmembrane helix</keyword>
<dbReference type="CDD" id="cd04187">
    <property type="entry name" value="DPM1_like_bac"/>
    <property type="match status" value="1"/>
</dbReference>
<dbReference type="InterPro" id="IPR001173">
    <property type="entry name" value="Glyco_trans_2-like"/>
</dbReference>
<keyword evidence="1" id="KW-0472">Membrane</keyword>
<dbReference type="AlphaFoldDB" id="A0A0N9VGR9"/>
<accession>A0A0N9VGR9</accession>
<dbReference type="KEGG" id="aei:AOY20_01395"/>
<reference evidence="3 4" key="1">
    <citation type="journal article" date="2015" name="Int. J. Syst. Evol. Microbiol.">
        <title>Acinetobacter equi sp. nov. isolated from horse faeces.</title>
        <authorList>
            <person name="Poppel M.T."/>
            <person name="Skiebe E."/>
            <person name="Laue M."/>
            <person name="Bergmann H."/>
            <person name="Ebersberger I."/>
            <person name="Garn T."/>
            <person name="Fruth A."/>
            <person name="Baumgardt S."/>
            <person name="Busse H.J."/>
            <person name="Wilharm G."/>
        </authorList>
    </citation>
    <scope>NUCLEOTIDE SEQUENCE [LARGE SCALE GENOMIC DNA]</scope>
    <source>
        <strain evidence="3 4">114</strain>
    </source>
</reference>
<proteinExistence type="predicted"/>
<dbReference type="InterPro" id="IPR050256">
    <property type="entry name" value="Glycosyltransferase_2"/>
</dbReference>
<name>A0A0N9VGR9_9GAMM</name>
<dbReference type="Pfam" id="PF00535">
    <property type="entry name" value="Glycos_transf_2"/>
    <property type="match status" value="1"/>
</dbReference>
<feature type="transmembrane region" description="Helical" evidence="1">
    <location>
        <begin position="273"/>
        <end position="298"/>
    </location>
</feature>
<evidence type="ECO:0000313" key="3">
    <source>
        <dbReference type="EMBL" id="ALH96642.1"/>
    </source>
</evidence>
<dbReference type="InterPro" id="IPR029044">
    <property type="entry name" value="Nucleotide-diphossugar_trans"/>
</dbReference>
<dbReference type="Proteomes" id="UP000064939">
    <property type="component" value="Chromosome"/>
</dbReference>
<evidence type="ECO:0000259" key="2">
    <source>
        <dbReference type="Pfam" id="PF00535"/>
    </source>
</evidence>
<organism evidence="3 4">
    <name type="scientific">Acinetobacter equi</name>
    <dbReference type="NCBI Taxonomy" id="1324350"/>
    <lineage>
        <taxon>Bacteria</taxon>
        <taxon>Pseudomonadati</taxon>
        <taxon>Pseudomonadota</taxon>
        <taxon>Gammaproteobacteria</taxon>
        <taxon>Moraxellales</taxon>
        <taxon>Moraxellaceae</taxon>
        <taxon>Acinetobacter</taxon>
    </lineage>
</organism>
<keyword evidence="1" id="KW-0812">Transmembrane</keyword>
<keyword evidence="4" id="KW-1185">Reference proteome</keyword>
<feature type="transmembrane region" description="Helical" evidence="1">
    <location>
        <begin position="247"/>
        <end position="267"/>
    </location>
</feature>
<gene>
    <name evidence="3" type="ORF">AOY20_01395</name>
</gene>
<dbReference type="PANTHER" id="PTHR48090">
    <property type="entry name" value="UNDECAPRENYL-PHOSPHATE 4-DEOXY-4-FORMAMIDO-L-ARABINOSE TRANSFERASE-RELATED"/>
    <property type="match status" value="1"/>
</dbReference>
<protein>
    <submittedName>
        <fullName evidence="3">Glycosyl transferase family 2</fullName>
    </submittedName>
</protein>
<dbReference type="Gene3D" id="3.90.550.10">
    <property type="entry name" value="Spore Coat Polysaccharide Biosynthesis Protein SpsA, Chain A"/>
    <property type="match status" value="1"/>
</dbReference>
<evidence type="ECO:0000256" key="1">
    <source>
        <dbReference type="SAM" id="Phobius"/>
    </source>
</evidence>
<dbReference type="OrthoDB" id="9811884at2"/>